<gene>
    <name evidence="1" type="ORF">MILVUS5_LOCUS9673</name>
</gene>
<reference evidence="1" key="1">
    <citation type="submission" date="2023-10" db="EMBL/GenBank/DDBJ databases">
        <authorList>
            <person name="Rodriguez Cubillos JULIANA M."/>
            <person name="De Vega J."/>
        </authorList>
    </citation>
    <scope>NUCLEOTIDE SEQUENCE</scope>
</reference>
<organism evidence="1 2">
    <name type="scientific">Trifolium pratense</name>
    <name type="common">Red clover</name>
    <dbReference type="NCBI Taxonomy" id="57577"/>
    <lineage>
        <taxon>Eukaryota</taxon>
        <taxon>Viridiplantae</taxon>
        <taxon>Streptophyta</taxon>
        <taxon>Embryophyta</taxon>
        <taxon>Tracheophyta</taxon>
        <taxon>Spermatophyta</taxon>
        <taxon>Magnoliopsida</taxon>
        <taxon>eudicotyledons</taxon>
        <taxon>Gunneridae</taxon>
        <taxon>Pentapetalae</taxon>
        <taxon>rosids</taxon>
        <taxon>fabids</taxon>
        <taxon>Fabales</taxon>
        <taxon>Fabaceae</taxon>
        <taxon>Papilionoideae</taxon>
        <taxon>50 kb inversion clade</taxon>
        <taxon>NPAAA clade</taxon>
        <taxon>Hologalegina</taxon>
        <taxon>IRL clade</taxon>
        <taxon>Trifolieae</taxon>
        <taxon>Trifolium</taxon>
    </lineage>
</organism>
<dbReference type="Proteomes" id="UP001177021">
    <property type="component" value="Unassembled WGS sequence"/>
</dbReference>
<dbReference type="EMBL" id="CASHSV030000024">
    <property type="protein sequence ID" value="CAJ2639689.1"/>
    <property type="molecule type" value="Genomic_DNA"/>
</dbReference>
<accession>A0ACB0J439</accession>
<evidence type="ECO:0000313" key="2">
    <source>
        <dbReference type="Proteomes" id="UP001177021"/>
    </source>
</evidence>
<proteinExistence type="predicted"/>
<keyword evidence="2" id="KW-1185">Reference proteome</keyword>
<comment type="caution">
    <text evidence="1">The sequence shown here is derived from an EMBL/GenBank/DDBJ whole genome shotgun (WGS) entry which is preliminary data.</text>
</comment>
<protein>
    <submittedName>
        <fullName evidence="1">Uncharacterized protein</fullName>
    </submittedName>
</protein>
<evidence type="ECO:0000313" key="1">
    <source>
        <dbReference type="EMBL" id="CAJ2639689.1"/>
    </source>
</evidence>
<name>A0ACB0J439_TRIPR</name>
<sequence>MTTIKAFYTVTPNESTPKGCLWLSDLDQVRVLGRLSHSSQIYIYKPKNKNQNKRTIIETLKKSLSKILVHYYPIAGRCCYKEGGRIELDLNAKGAVLIEAETTKTIHDYGDFSPSDSTKELIPKVDYNQPIEEIPLFVAQVTRFQSFGFAIGIAYSHPLSDGVGCFNLMNSWAKISRGETLEDNELPFFDRTVLKFLHTPIEPRFDHIELKPLPLILGRPDTDIERKKKITAEFLKLTAEEVEKLKKKANEYDIPKGSRSRRPYSRFEAITAHIWKSASKARELSENQPSVVRFSVGIRNRIIPNLPKNYYGNALIQTAATSYIGEIKSKPLSYLAQRIREGNELITNEYIRSQIDVIRGFQHLDDARKLFLGGEGKNAAYFVGNPNLHITSWMAMPAYEADFGWGKPFHIGMGSVSPFDKGLILMSPDGDGSVTVCMHFQVELMKLFKKFFYGDLYKLFSSSRL</sequence>